<dbReference type="RefSeq" id="WP_012505293.1">
    <property type="nucleotide sequence ID" value="NC_011059.1"/>
</dbReference>
<dbReference type="Pfam" id="PF00905">
    <property type="entry name" value="Transpeptidase"/>
    <property type="match status" value="1"/>
</dbReference>
<feature type="domain" description="Penicillin-binding protein transpeptidase" evidence="15">
    <location>
        <begin position="258"/>
        <end position="577"/>
    </location>
</feature>
<keyword evidence="7 14" id="KW-0812">Transmembrane</keyword>
<comment type="subcellular location">
    <subcellularLocation>
        <location evidence="2">Cell membrane</location>
    </subcellularLocation>
    <subcellularLocation>
        <location evidence="1">Membrane</location>
        <topology evidence="1">Single-pass membrane protein</topology>
    </subcellularLocation>
</comment>
<keyword evidence="8" id="KW-0378">Hydrolase</keyword>
<keyword evidence="3" id="KW-1003">Cell membrane</keyword>
<dbReference type="EC" id="2.4.1.129" evidence="17"/>
<feature type="transmembrane region" description="Helical" evidence="14">
    <location>
        <begin position="12"/>
        <end position="31"/>
    </location>
</feature>
<keyword evidence="17" id="KW-0808">Transferase</keyword>
<evidence type="ECO:0000256" key="7">
    <source>
        <dbReference type="ARBA" id="ARBA00022692"/>
    </source>
</evidence>
<evidence type="ECO:0000256" key="1">
    <source>
        <dbReference type="ARBA" id="ARBA00004167"/>
    </source>
</evidence>
<dbReference type="Pfam" id="PF03717">
    <property type="entry name" value="PBP_dimer"/>
    <property type="match status" value="1"/>
</dbReference>
<dbReference type="InterPro" id="IPR050515">
    <property type="entry name" value="Beta-lactam/transpept"/>
</dbReference>
<dbReference type="GO" id="GO:0009252">
    <property type="term" value="P:peptidoglycan biosynthetic process"/>
    <property type="evidence" value="ECO:0007669"/>
    <property type="project" value="UniProtKB-KW"/>
</dbReference>
<evidence type="ECO:0000313" key="17">
    <source>
        <dbReference type="EMBL" id="ACF45756.1"/>
    </source>
</evidence>
<dbReference type="InterPro" id="IPR012338">
    <property type="entry name" value="Beta-lactam/transpept-like"/>
</dbReference>
<keyword evidence="17" id="KW-0328">Glycosyltransferase</keyword>
<dbReference type="Gene3D" id="3.30.1390.30">
    <property type="entry name" value="Penicillin-binding protein 2a, domain 3"/>
    <property type="match status" value="1"/>
</dbReference>
<dbReference type="STRING" id="290512.Paes_0709"/>
<dbReference type="GO" id="GO:0071972">
    <property type="term" value="F:peptidoglycan L,D-transpeptidase activity"/>
    <property type="evidence" value="ECO:0007669"/>
    <property type="project" value="TreeGrafter"/>
</dbReference>
<dbReference type="GO" id="GO:0006508">
    <property type="term" value="P:proteolysis"/>
    <property type="evidence" value="ECO:0007669"/>
    <property type="project" value="UniProtKB-KW"/>
</dbReference>
<evidence type="ECO:0000259" key="16">
    <source>
        <dbReference type="Pfam" id="PF03717"/>
    </source>
</evidence>
<evidence type="ECO:0000256" key="6">
    <source>
        <dbReference type="ARBA" id="ARBA00022670"/>
    </source>
</evidence>
<dbReference type="Gene3D" id="3.40.710.10">
    <property type="entry name" value="DD-peptidase/beta-lactamase superfamily"/>
    <property type="match status" value="1"/>
</dbReference>
<dbReference type="SUPFAM" id="SSF56601">
    <property type="entry name" value="beta-lactamase/transpeptidase-like"/>
    <property type="match status" value="1"/>
</dbReference>
<dbReference type="SUPFAM" id="SSF56519">
    <property type="entry name" value="Penicillin binding protein dimerisation domain"/>
    <property type="match status" value="1"/>
</dbReference>
<dbReference type="GO" id="GO:0008658">
    <property type="term" value="F:penicillin binding"/>
    <property type="evidence" value="ECO:0007669"/>
    <property type="project" value="InterPro"/>
</dbReference>
<evidence type="ECO:0000256" key="5">
    <source>
        <dbReference type="ARBA" id="ARBA00022645"/>
    </source>
</evidence>
<evidence type="ECO:0000256" key="8">
    <source>
        <dbReference type="ARBA" id="ARBA00022801"/>
    </source>
</evidence>
<feature type="domain" description="Penicillin-binding protein dimerisation" evidence="16">
    <location>
        <begin position="52"/>
        <end position="218"/>
    </location>
</feature>
<evidence type="ECO:0000256" key="2">
    <source>
        <dbReference type="ARBA" id="ARBA00004236"/>
    </source>
</evidence>
<accession>B4S6K1</accession>
<evidence type="ECO:0000256" key="12">
    <source>
        <dbReference type="ARBA" id="ARBA00023136"/>
    </source>
</evidence>
<dbReference type="GO" id="GO:0005886">
    <property type="term" value="C:plasma membrane"/>
    <property type="evidence" value="ECO:0007669"/>
    <property type="project" value="UniProtKB-SubCell"/>
</dbReference>
<proteinExistence type="predicted"/>
<evidence type="ECO:0000313" key="18">
    <source>
        <dbReference type="Proteomes" id="UP000002725"/>
    </source>
</evidence>
<dbReference type="eggNOG" id="COG0768">
    <property type="taxonomic scope" value="Bacteria"/>
</dbReference>
<dbReference type="PANTHER" id="PTHR30627:SF2">
    <property type="entry name" value="PEPTIDOGLYCAN D,D-TRANSPEPTIDASE MRDA"/>
    <property type="match status" value="1"/>
</dbReference>
<evidence type="ECO:0000256" key="13">
    <source>
        <dbReference type="ARBA" id="ARBA00023316"/>
    </source>
</evidence>
<dbReference type="InterPro" id="IPR036138">
    <property type="entry name" value="PBP_dimer_sf"/>
</dbReference>
<reference evidence="17" key="1">
    <citation type="submission" date="2008-06" db="EMBL/GenBank/DDBJ databases">
        <title>Complete sequence of chromosome of Prosthecochloris aestuarii DSM 271.</title>
        <authorList>
            <consortium name="US DOE Joint Genome Institute"/>
            <person name="Lucas S."/>
            <person name="Copeland A."/>
            <person name="Lapidus A."/>
            <person name="Glavina del Rio T."/>
            <person name="Dalin E."/>
            <person name="Tice H."/>
            <person name="Bruce D."/>
            <person name="Goodwin L."/>
            <person name="Pitluck S."/>
            <person name="Schmutz J."/>
            <person name="Larimer F."/>
            <person name="Land M."/>
            <person name="Hauser L."/>
            <person name="Kyrpides N."/>
            <person name="Anderson I."/>
            <person name="Liu Z."/>
            <person name="Li T."/>
            <person name="Zhao F."/>
            <person name="Overmann J."/>
            <person name="Bryant D.A."/>
            <person name="Richardson P."/>
        </authorList>
    </citation>
    <scope>NUCLEOTIDE SEQUENCE [LARGE SCALE GENOMIC DNA]</scope>
    <source>
        <strain evidence="17">DSM 271</strain>
    </source>
</reference>
<keyword evidence="13" id="KW-0961">Cell wall biogenesis/degradation</keyword>
<evidence type="ECO:0000256" key="10">
    <source>
        <dbReference type="ARBA" id="ARBA00022984"/>
    </source>
</evidence>
<sequence length="640" mass="70740">MDKIQQRTLNVSLIVIAVFVALFARLVYLQVFEYKELGSISDANSLRRIWVQPPRGRMIDRNGDIIVTNQPLYTIKVIPSEFSDERKELMALLLNINPDELESRIQKGYRYNRFAPVVVGRDIAQEDMMRLNENLWQLPGVLIEVENKRKYSSPVNASHILGYLNLISKKQLETMADKGYTPDDKTGSKGLEKFYEEPLRGSKGVRYELVNSVGRVVGKFENGQKDEPFINGNDLYLTLDTGLQELAETLLKKTEKSGAVVAIDPNSGGILAMASEPDYDLEILNGRTDSKEWSKIVRDPRKPLFNRAIQATYPPGSIYKLLLAIAGLETKAISPDKRIFCSGVFRLGRGRFLCHGGQGHGSVDMKKAIIESCNTYFYNLIFDVGFEKWSEYGRMFGFGKTTGLDLPGERSAPLPSPEYYDKRYGKGKWTKGYLVSLSIGQGELGTTPLQLAAFTATIANRGTYYQPHLVKGYREAKNDNYVQLDFSEEKLPVSEETFEFIAESMAGVVEKGTGRLAAIDGIRVAGKTGTAQNPHGKDHAWFVAFAPVEKPVIAVAVLVENAGYGGSISAPIARDIIDLYINGPDTTATAVDSTAAITSDRATPAATPARIIATQNVQDSALTAIPDSLKKLNNNETNAF</sequence>
<evidence type="ECO:0000259" key="15">
    <source>
        <dbReference type="Pfam" id="PF00905"/>
    </source>
</evidence>
<dbReference type="KEGG" id="paa:Paes_0709"/>
<organism evidence="17 18">
    <name type="scientific">Prosthecochloris aestuarii (strain DSM 271 / SK 413)</name>
    <dbReference type="NCBI Taxonomy" id="290512"/>
    <lineage>
        <taxon>Bacteria</taxon>
        <taxon>Pseudomonadati</taxon>
        <taxon>Chlorobiota</taxon>
        <taxon>Chlorobiia</taxon>
        <taxon>Chlorobiales</taxon>
        <taxon>Chlorobiaceae</taxon>
        <taxon>Prosthecochloris</taxon>
    </lineage>
</organism>
<name>B4S6K1_PROA2</name>
<evidence type="ECO:0000256" key="11">
    <source>
        <dbReference type="ARBA" id="ARBA00022989"/>
    </source>
</evidence>
<dbReference type="GO" id="GO:0016757">
    <property type="term" value="F:glycosyltransferase activity"/>
    <property type="evidence" value="ECO:0007669"/>
    <property type="project" value="UniProtKB-KW"/>
</dbReference>
<evidence type="ECO:0000256" key="9">
    <source>
        <dbReference type="ARBA" id="ARBA00022960"/>
    </source>
</evidence>
<dbReference type="HOGENOM" id="CLU_009289_1_2_10"/>
<dbReference type="Gene3D" id="3.90.1310.10">
    <property type="entry name" value="Penicillin-binding protein 2a (Domain 2)"/>
    <property type="match status" value="1"/>
</dbReference>
<evidence type="ECO:0000256" key="3">
    <source>
        <dbReference type="ARBA" id="ARBA00022475"/>
    </source>
</evidence>
<dbReference type="NCBIfam" id="TIGR03423">
    <property type="entry name" value="pbp2_mrdA"/>
    <property type="match status" value="1"/>
</dbReference>
<dbReference type="PANTHER" id="PTHR30627">
    <property type="entry name" value="PEPTIDOGLYCAN D,D-TRANSPEPTIDASE"/>
    <property type="match status" value="1"/>
</dbReference>
<evidence type="ECO:0000256" key="4">
    <source>
        <dbReference type="ARBA" id="ARBA00022519"/>
    </source>
</evidence>
<keyword evidence="4" id="KW-0997">Cell inner membrane</keyword>
<evidence type="ECO:0000256" key="14">
    <source>
        <dbReference type="SAM" id="Phobius"/>
    </source>
</evidence>
<dbReference type="EMBL" id="CP001108">
    <property type="protein sequence ID" value="ACF45756.1"/>
    <property type="molecule type" value="Genomic_DNA"/>
</dbReference>
<keyword evidence="10" id="KW-0573">Peptidoglycan synthesis</keyword>
<keyword evidence="9" id="KW-0133">Cell shape</keyword>
<gene>
    <name evidence="17" type="ordered locus">Paes_0709</name>
</gene>
<dbReference type="FunFam" id="3.40.710.10:FF:000024">
    <property type="entry name" value="Penicillin-binding protein 2"/>
    <property type="match status" value="1"/>
</dbReference>
<keyword evidence="18" id="KW-1185">Reference proteome</keyword>
<dbReference type="GO" id="GO:0071555">
    <property type="term" value="P:cell wall organization"/>
    <property type="evidence" value="ECO:0007669"/>
    <property type="project" value="UniProtKB-KW"/>
</dbReference>
<dbReference type="InterPro" id="IPR005311">
    <property type="entry name" value="PBP_dimer"/>
</dbReference>
<protein>
    <submittedName>
        <fullName evidence="17">Penicillin-binding protein 2</fullName>
        <ecNumber evidence="17">2.4.1.129</ecNumber>
    </submittedName>
</protein>
<keyword evidence="12 14" id="KW-0472">Membrane</keyword>
<dbReference type="GO" id="GO:0009002">
    <property type="term" value="F:serine-type D-Ala-D-Ala carboxypeptidase activity"/>
    <property type="evidence" value="ECO:0007669"/>
    <property type="project" value="InterPro"/>
</dbReference>
<keyword evidence="6" id="KW-0645">Protease</keyword>
<keyword evidence="11 14" id="KW-1133">Transmembrane helix</keyword>
<dbReference type="InterPro" id="IPR017790">
    <property type="entry name" value="Penicillin-binding_protein_2"/>
</dbReference>
<dbReference type="InterPro" id="IPR001460">
    <property type="entry name" value="PCN-bd_Tpept"/>
</dbReference>
<dbReference type="AlphaFoldDB" id="B4S6K1"/>
<dbReference type="Proteomes" id="UP000002725">
    <property type="component" value="Chromosome"/>
</dbReference>
<dbReference type="GO" id="GO:0008360">
    <property type="term" value="P:regulation of cell shape"/>
    <property type="evidence" value="ECO:0007669"/>
    <property type="project" value="UniProtKB-KW"/>
</dbReference>
<keyword evidence="5" id="KW-0121">Carboxypeptidase</keyword>